<dbReference type="PANTHER" id="PTHR38445:SF9">
    <property type="entry name" value="HTH-TYPE TRANSCRIPTIONAL REPRESSOR YTRA"/>
    <property type="match status" value="1"/>
</dbReference>
<evidence type="ECO:0000256" key="1">
    <source>
        <dbReference type="ARBA" id="ARBA00023015"/>
    </source>
</evidence>
<dbReference type="SUPFAM" id="SSF46785">
    <property type="entry name" value="Winged helix' DNA-binding domain"/>
    <property type="match status" value="1"/>
</dbReference>
<evidence type="ECO:0000313" key="5">
    <source>
        <dbReference type="EMBL" id="HER96308.1"/>
    </source>
</evidence>
<accession>A0A7V2F6V6</accession>
<gene>
    <name evidence="5" type="ORF">ENO59_07305</name>
</gene>
<organism evidence="5">
    <name type="scientific">Rhodothermus marinus</name>
    <name type="common">Rhodothermus obamensis</name>
    <dbReference type="NCBI Taxonomy" id="29549"/>
    <lineage>
        <taxon>Bacteria</taxon>
        <taxon>Pseudomonadati</taxon>
        <taxon>Rhodothermota</taxon>
        <taxon>Rhodothermia</taxon>
        <taxon>Rhodothermales</taxon>
        <taxon>Rhodothermaceae</taxon>
        <taxon>Rhodothermus</taxon>
    </lineage>
</organism>
<dbReference type="InterPro" id="IPR036388">
    <property type="entry name" value="WH-like_DNA-bd_sf"/>
</dbReference>
<comment type="caution">
    <text evidence="5">The sequence shown here is derived from an EMBL/GenBank/DDBJ whole genome shotgun (WGS) entry which is preliminary data.</text>
</comment>
<protein>
    <submittedName>
        <fullName evidence="5">GntR family transcriptional regulator</fullName>
    </submittedName>
</protein>
<keyword evidence="1" id="KW-0805">Transcription regulation</keyword>
<dbReference type="Pfam" id="PF00392">
    <property type="entry name" value="GntR"/>
    <property type="match status" value="1"/>
</dbReference>
<sequence length="307" mass="34719">MFTLDRDTHRPVHEQLAAQLRYHIASGRLRPGETLPSTRQLAQQLGVSFHTVRRAYQLLEQQGLLRGHAGRHYTVETYTPLTREARLEQGAALLQDTLRRLISLGLSAEEMDYLFQEQLALLEEEKASPTPKVLCLAPTQELAQQLAARLETHFPDLIEPVTPAELSHHPDADIVLARHAELHRHRHQLPQAEWIGLTAYLEPQALERIASMLPRETLGLVTRQSDTLPHLITELRVTTGFGGQLLAVALETDNRHLKPLLEQADVLAATPQGRRRFSPPPNRSLVLLDYQISPETLEALRERLFVS</sequence>
<dbReference type="EMBL" id="DSGB01000005">
    <property type="protein sequence ID" value="HER96308.1"/>
    <property type="molecule type" value="Genomic_DNA"/>
</dbReference>
<proteinExistence type="predicted"/>
<dbReference type="PANTHER" id="PTHR38445">
    <property type="entry name" value="HTH-TYPE TRANSCRIPTIONAL REPRESSOR YTRA"/>
    <property type="match status" value="1"/>
</dbReference>
<keyword evidence="3" id="KW-0804">Transcription</keyword>
<reference evidence="5" key="1">
    <citation type="journal article" date="2020" name="mSystems">
        <title>Genome- and Community-Level Interaction Insights into Carbon Utilization and Element Cycling Functions of Hydrothermarchaeota in Hydrothermal Sediment.</title>
        <authorList>
            <person name="Zhou Z."/>
            <person name="Liu Y."/>
            <person name="Xu W."/>
            <person name="Pan J."/>
            <person name="Luo Z.H."/>
            <person name="Li M."/>
        </authorList>
    </citation>
    <scope>NUCLEOTIDE SEQUENCE [LARGE SCALE GENOMIC DNA]</scope>
    <source>
        <strain evidence="5">SpSt-143</strain>
    </source>
</reference>
<name>A0A7V2F6V6_RHOMR</name>
<dbReference type="SMART" id="SM00345">
    <property type="entry name" value="HTH_GNTR"/>
    <property type="match status" value="1"/>
</dbReference>
<evidence type="ECO:0000256" key="3">
    <source>
        <dbReference type="ARBA" id="ARBA00023163"/>
    </source>
</evidence>
<dbReference type="PROSITE" id="PS50949">
    <property type="entry name" value="HTH_GNTR"/>
    <property type="match status" value="1"/>
</dbReference>
<evidence type="ECO:0000259" key="4">
    <source>
        <dbReference type="PROSITE" id="PS50949"/>
    </source>
</evidence>
<dbReference type="AlphaFoldDB" id="A0A7V2F6V6"/>
<dbReference type="InterPro" id="IPR036390">
    <property type="entry name" value="WH_DNA-bd_sf"/>
</dbReference>
<dbReference type="PRINTS" id="PR00035">
    <property type="entry name" value="HTHGNTR"/>
</dbReference>
<dbReference type="InterPro" id="IPR000524">
    <property type="entry name" value="Tscrpt_reg_HTH_GntR"/>
</dbReference>
<keyword evidence="2" id="KW-0238">DNA-binding</keyword>
<evidence type="ECO:0000256" key="2">
    <source>
        <dbReference type="ARBA" id="ARBA00023125"/>
    </source>
</evidence>
<dbReference type="GO" id="GO:0003700">
    <property type="term" value="F:DNA-binding transcription factor activity"/>
    <property type="evidence" value="ECO:0007669"/>
    <property type="project" value="InterPro"/>
</dbReference>
<feature type="domain" description="HTH gntR-type" evidence="4">
    <location>
        <begin position="10"/>
        <end position="78"/>
    </location>
</feature>
<dbReference type="Gene3D" id="1.10.10.10">
    <property type="entry name" value="Winged helix-like DNA-binding domain superfamily/Winged helix DNA-binding domain"/>
    <property type="match status" value="1"/>
</dbReference>
<dbReference type="CDD" id="cd07377">
    <property type="entry name" value="WHTH_GntR"/>
    <property type="match status" value="1"/>
</dbReference>
<dbReference type="GO" id="GO:0003677">
    <property type="term" value="F:DNA binding"/>
    <property type="evidence" value="ECO:0007669"/>
    <property type="project" value="UniProtKB-KW"/>
</dbReference>